<proteinExistence type="predicted"/>
<accession>A0AAV3Z7T5</accession>
<dbReference type="Proteomes" id="UP000735302">
    <property type="component" value="Unassembled WGS sequence"/>
</dbReference>
<evidence type="ECO:0000313" key="2">
    <source>
        <dbReference type="Proteomes" id="UP000735302"/>
    </source>
</evidence>
<protein>
    <submittedName>
        <fullName evidence="1">Uncharacterized protein</fullName>
    </submittedName>
</protein>
<sequence>AEDVTAIKEVGPNAVQMLVSSVNPHLFWAPMSDDLPKLVALAKPLIISTVNSANAEHSFFIYNLQPNSVP</sequence>
<feature type="non-terminal residue" evidence="1">
    <location>
        <position position="1"/>
    </location>
</feature>
<gene>
    <name evidence="1" type="ORF">PoB_001707200</name>
</gene>
<keyword evidence="2" id="KW-1185">Reference proteome</keyword>
<dbReference type="AlphaFoldDB" id="A0AAV3Z7T5"/>
<name>A0AAV3Z7T5_9GAST</name>
<comment type="caution">
    <text evidence="1">The sequence shown here is derived from an EMBL/GenBank/DDBJ whole genome shotgun (WGS) entry which is preliminary data.</text>
</comment>
<organism evidence="1 2">
    <name type="scientific">Plakobranchus ocellatus</name>
    <dbReference type="NCBI Taxonomy" id="259542"/>
    <lineage>
        <taxon>Eukaryota</taxon>
        <taxon>Metazoa</taxon>
        <taxon>Spiralia</taxon>
        <taxon>Lophotrochozoa</taxon>
        <taxon>Mollusca</taxon>
        <taxon>Gastropoda</taxon>
        <taxon>Heterobranchia</taxon>
        <taxon>Euthyneura</taxon>
        <taxon>Panpulmonata</taxon>
        <taxon>Sacoglossa</taxon>
        <taxon>Placobranchoidea</taxon>
        <taxon>Plakobranchidae</taxon>
        <taxon>Plakobranchus</taxon>
    </lineage>
</organism>
<reference evidence="1 2" key="1">
    <citation type="journal article" date="2021" name="Elife">
        <title>Chloroplast acquisition without the gene transfer in kleptoplastic sea slugs, Plakobranchus ocellatus.</title>
        <authorList>
            <person name="Maeda T."/>
            <person name="Takahashi S."/>
            <person name="Yoshida T."/>
            <person name="Shimamura S."/>
            <person name="Takaki Y."/>
            <person name="Nagai Y."/>
            <person name="Toyoda A."/>
            <person name="Suzuki Y."/>
            <person name="Arimoto A."/>
            <person name="Ishii H."/>
            <person name="Satoh N."/>
            <person name="Nishiyama T."/>
            <person name="Hasebe M."/>
            <person name="Maruyama T."/>
            <person name="Minagawa J."/>
            <person name="Obokata J."/>
            <person name="Shigenobu S."/>
        </authorList>
    </citation>
    <scope>NUCLEOTIDE SEQUENCE [LARGE SCALE GENOMIC DNA]</scope>
</reference>
<dbReference type="EMBL" id="BLXT01002056">
    <property type="protein sequence ID" value="GFN90566.1"/>
    <property type="molecule type" value="Genomic_DNA"/>
</dbReference>
<evidence type="ECO:0000313" key="1">
    <source>
        <dbReference type="EMBL" id="GFN90566.1"/>
    </source>
</evidence>